<dbReference type="Gene3D" id="4.10.1080.10">
    <property type="entry name" value="TSP type-3 repeat"/>
    <property type="match status" value="1"/>
</dbReference>
<dbReference type="OrthoDB" id="5291933at2"/>
<dbReference type="PROSITE" id="PS00018">
    <property type="entry name" value="EF_HAND_1"/>
    <property type="match status" value="1"/>
</dbReference>
<dbReference type="GO" id="GO:0005509">
    <property type="term" value="F:calcium ion binding"/>
    <property type="evidence" value="ECO:0007669"/>
    <property type="project" value="InterPro"/>
</dbReference>
<dbReference type="Proteomes" id="UP000295554">
    <property type="component" value="Unassembled WGS sequence"/>
</dbReference>
<dbReference type="RefSeq" id="WP_133209832.1">
    <property type="nucleotide sequence ID" value="NZ_SMSE01000001.1"/>
</dbReference>
<organism evidence="1 2">
    <name type="scientific">Seongchinamella unica</name>
    <dbReference type="NCBI Taxonomy" id="2547392"/>
    <lineage>
        <taxon>Bacteria</taxon>
        <taxon>Pseudomonadati</taxon>
        <taxon>Pseudomonadota</taxon>
        <taxon>Gammaproteobacteria</taxon>
        <taxon>Cellvibrionales</taxon>
        <taxon>Halieaceae</taxon>
        <taxon>Seongchinamella</taxon>
    </lineage>
</organism>
<dbReference type="AlphaFoldDB" id="A0A4R5LVK0"/>
<gene>
    <name evidence="1" type="ORF">E2F43_04160</name>
</gene>
<evidence type="ECO:0000313" key="2">
    <source>
        <dbReference type="Proteomes" id="UP000295554"/>
    </source>
</evidence>
<evidence type="ECO:0000313" key="1">
    <source>
        <dbReference type="EMBL" id="TDG15432.1"/>
    </source>
</evidence>
<dbReference type="PANTHER" id="PTHR10199">
    <property type="entry name" value="THROMBOSPONDIN"/>
    <property type="match status" value="1"/>
</dbReference>
<dbReference type="PANTHER" id="PTHR10199:SF100">
    <property type="entry name" value="THROMBOSPONDIN, ISOFORM A"/>
    <property type="match status" value="1"/>
</dbReference>
<dbReference type="EMBL" id="SMSE01000001">
    <property type="protein sequence ID" value="TDG15432.1"/>
    <property type="molecule type" value="Genomic_DNA"/>
</dbReference>
<dbReference type="SUPFAM" id="SSF103647">
    <property type="entry name" value="TSP type-3 repeat"/>
    <property type="match status" value="1"/>
</dbReference>
<name>A0A4R5LVK0_9GAMM</name>
<reference evidence="1 2" key="1">
    <citation type="submission" date="2019-03" db="EMBL/GenBank/DDBJ databases">
        <title>Seongchinamella monodicae gen. nov., sp. nov., a novel member of the Gammaproteobacteria isolated from a tidal mudflat of beach.</title>
        <authorList>
            <person name="Yang H.G."/>
            <person name="Kang J.W."/>
            <person name="Lee S.D."/>
        </authorList>
    </citation>
    <scope>NUCLEOTIDE SEQUENCE [LARGE SCALE GENOMIC DNA]</scope>
    <source>
        <strain evidence="1 2">GH4-78</strain>
    </source>
</reference>
<dbReference type="InterPro" id="IPR018247">
    <property type="entry name" value="EF_Hand_1_Ca_BS"/>
</dbReference>
<dbReference type="InterPro" id="IPR028974">
    <property type="entry name" value="TSP_type-3_rpt"/>
</dbReference>
<sequence>MYKNTIKIFLIFLSLASRADVLVGYTYYDMQAWDAFAEPLGEVGLQRDISQILARHSSIVAINGLKNFDDETVGLQGVPWQPFLRDCGGRHCSYEQLRARMGHGSHCADRLEDVDTPVEWLCYLDRIKQNAALVRDNKPLFLHAQLADCWPHAPCKGHLRPLRDLNGEYPDQFVSAGEVSFASPEVARAYGRLSRFLIQHYAASFFTPWRELNYRLSPTVPDEGFMPTYREIVRAVYVDNPEVAVFPSWRLEYAVDCDPGSEFSCQIDLATAGHIAEFWKVHREYHPAAPTLIGISTYPSRAADPGSAGPVNPAGSDLRELLTAARSHLKEGKLEFALTPIAITESGWGTWKPFLFNTDQCNSPRGRYIQEGEQALYARQLLEFEFLPGQPLVHPLFFVINWWAADVEFPLTEDDRIARSARDFDHWAISINGMTGPASQSYRTKRAFLVYADTLAEDLDRDGVPNLTLGEGSVPVQADNCPLHYNPDQADSDLYAGRIRGDGIGDACDNCKRLWNPLQWDWDQDGIGNRCDIDMNNDQRVDVEDWVNFSSCIQLESAPAQLTCLSQPGAPIHPNAMDLNEDGLLNAADTDRFVSLFLKSLFEPQLLVSGLACAGCKGCSFLTD</sequence>
<accession>A0A4R5LVK0</accession>
<proteinExistence type="predicted"/>
<keyword evidence="2" id="KW-1185">Reference proteome</keyword>
<comment type="caution">
    <text evidence="1">The sequence shown here is derived from an EMBL/GenBank/DDBJ whole genome shotgun (WGS) entry which is preliminary data.</text>
</comment>
<protein>
    <submittedName>
        <fullName evidence="1">Uncharacterized protein</fullName>
    </submittedName>
</protein>